<name>A0A3P7L0U5_DIBLA</name>
<dbReference type="AlphaFoldDB" id="A0A3P7L0U5"/>
<sequence>MELEPWQVHYNGSGRPNIPANNEGEREDEVKYYLGNSTPSLRNRVTEVPQGPGEDVNNATTTPLQSTSDQTGTATSIADWQQYVFTALSNIERHVASTEGRITALDGRIVALENAVLGRRTTTAASTSSCKTGSLSLLLSIIFLFYRKKQFPTEASGSSFARLEFRRLGQETGLVSLPGSLKLLEQPSPRTRALVPYTVFDFSVVTNGSII</sequence>
<evidence type="ECO:0000313" key="2">
    <source>
        <dbReference type="EMBL" id="VDN11085.1"/>
    </source>
</evidence>
<dbReference type="EMBL" id="UYRU01050662">
    <property type="protein sequence ID" value="VDN11085.1"/>
    <property type="molecule type" value="Genomic_DNA"/>
</dbReference>
<proteinExistence type="predicted"/>
<organism evidence="2 3">
    <name type="scientific">Dibothriocephalus latus</name>
    <name type="common">Fish tapeworm</name>
    <name type="synonym">Diphyllobothrium latum</name>
    <dbReference type="NCBI Taxonomy" id="60516"/>
    <lineage>
        <taxon>Eukaryota</taxon>
        <taxon>Metazoa</taxon>
        <taxon>Spiralia</taxon>
        <taxon>Lophotrochozoa</taxon>
        <taxon>Platyhelminthes</taxon>
        <taxon>Cestoda</taxon>
        <taxon>Eucestoda</taxon>
        <taxon>Diphyllobothriidea</taxon>
        <taxon>Diphyllobothriidae</taxon>
        <taxon>Dibothriocephalus</taxon>
    </lineage>
</organism>
<evidence type="ECO:0000256" key="1">
    <source>
        <dbReference type="SAM" id="MobiDB-lite"/>
    </source>
</evidence>
<accession>A0A3P7L0U5</accession>
<protein>
    <submittedName>
        <fullName evidence="2">Uncharacterized protein</fullName>
    </submittedName>
</protein>
<reference evidence="2 3" key="1">
    <citation type="submission" date="2018-11" db="EMBL/GenBank/DDBJ databases">
        <authorList>
            <consortium name="Pathogen Informatics"/>
        </authorList>
    </citation>
    <scope>NUCLEOTIDE SEQUENCE [LARGE SCALE GENOMIC DNA]</scope>
</reference>
<feature type="compositionally biased region" description="Polar residues" evidence="1">
    <location>
        <begin position="57"/>
        <end position="71"/>
    </location>
</feature>
<feature type="region of interest" description="Disordered" evidence="1">
    <location>
        <begin position="36"/>
        <end position="71"/>
    </location>
</feature>
<evidence type="ECO:0000313" key="3">
    <source>
        <dbReference type="Proteomes" id="UP000281553"/>
    </source>
</evidence>
<keyword evidence="3" id="KW-1185">Reference proteome</keyword>
<dbReference type="Proteomes" id="UP000281553">
    <property type="component" value="Unassembled WGS sequence"/>
</dbReference>
<gene>
    <name evidence="2" type="ORF">DILT_LOCUS6916</name>
</gene>